<dbReference type="EMBL" id="CAOQHR010000012">
    <property type="protein sequence ID" value="CAI6341498.1"/>
    <property type="molecule type" value="Genomic_DNA"/>
</dbReference>
<gene>
    <name evidence="2" type="ORF">PDIGIT_LOCUS14695</name>
</gene>
<dbReference type="InterPro" id="IPR039470">
    <property type="entry name" value="Nuc_deoxyri_tr2"/>
</dbReference>
<organism evidence="2 3">
    <name type="scientific">Periconia digitata</name>
    <dbReference type="NCBI Taxonomy" id="1303443"/>
    <lineage>
        <taxon>Eukaryota</taxon>
        <taxon>Fungi</taxon>
        <taxon>Dikarya</taxon>
        <taxon>Ascomycota</taxon>
        <taxon>Pezizomycotina</taxon>
        <taxon>Dothideomycetes</taxon>
        <taxon>Pleosporomycetidae</taxon>
        <taxon>Pleosporales</taxon>
        <taxon>Massarineae</taxon>
        <taxon>Periconiaceae</taxon>
        <taxon>Periconia</taxon>
    </lineage>
</organism>
<sequence length="423" mass="46872">MSVTLPFSLHNSTSSLSRSSTFESVKSAVEQVHQLCGRLSRSNTTCTAHQGEEDTRAHQTSTTTMPPKSTPTNSSQARAGQQSSLSSTQIPGNRQSSPNKKTPISQPTTKDGQPSGASTMQQPQIDASTATPTPTPSDDTVAESESTDPKEKEEKESKPCILCRQLPDCPHCHKRIIEEKPKPTDGNSTIDGPVADIYNQLGPEPTDIGEPHREFRENNPPDAFIKQKFTIFTAGSIEMGRAILWQKRIVKLLQHLPVGVYNPRRGAWKTAGSKEEVDKKVRVQVEWEMSAMEEASVICFFFDHNTTSPVTMCELGLWAQSKKIVVCCHPNYWRSTNVRLVCERHHVPFVESFDELHPLVLAMLKQKGMMVDKKGDLTENPAEEDPTKLRPVQMLLTGDHITEEHLKTPEELAKSQPAKSAGS</sequence>
<dbReference type="Proteomes" id="UP001152607">
    <property type="component" value="Unassembled WGS sequence"/>
</dbReference>
<dbReference type="AlphaFoldDB" id="A0A9W4UR71"/>
<protein>
    <submittedName>
        <fullName evidence="2">Uncharacterized protein</fullName>
    </submittedName>
</protein>
<dbReference type="SUPFAM" id="SSF52309">
    <property type="entry name" value="N-(deoxy)ribosyltransferase-like"/>
    <property type="match status" value="1"/>
</dbReference>
<feature type="compositionally biased region" description="Low complexity" evidence="1">
    <location>
        <begin position="126"/>
        <end position="139"/>
    </location>
</feature>
<feature type="region of interest" description="Disordered" evidence="1">
    <location>
        <begin position="42"/>
        <end position="158"/>
    </location>
</feature>
<evidence type="ECO:0000313" key="2">
    <source>
        <dbReference type="EMBL" id="CAI6341498.1"/>
    </source>
</evidence>
<evidence type="ECO:0000256" key="1">
    <source>
        <dbReference type="SAM" id="MobiDB-lite"/>
    </source>
</evidence>
<accession>A0A9W4UR71</accession>
<feature type="compositionally biased region" description="Basic and acidic residues" evidence="1">
    <location>
        <begin position="401"/>
        <end position="413"/>
    </location>
</feature>
<feature type="compositionally biased region" description="Basic and acidic residues" evidence="1">
    <location>
        <begin position="147"/>
        <end position="158"/>
    </location>
</feature>
<dbReference type="Pfam" id="PF15891">
    <property type="entry name" value="Nuc_deoxyri_tr2"/>
    <property type="match status" value="1"/>
</dbReference>
<comment type="caution">
    <text evidence="2">The sequence shown here is derived from an EMBL/GenBank/DDBJ whole genome shotgun (WGS) entry which is preliminary data.</text>
</comment>
<evidence type="ECO:0000313" key="3">
    <source>
        <dbReference type="Proteomes" id="UP001152607"/>
    </source>
</evidence>
<keyword evidence="3" id="KW-1185">Reference proteome</keyword>
<name>A0A9W4UR71_9PLEO</name>
<dbReference type="OrthoDB" id="2893324at2759"/>
<proteinExistence type="predicted"/>
<feature type="region of interest" description="Disordered" evidence="1">
    <location>
        <begin position="401"/>
        <end position="423"/>
    </location>
</feature>
<dbReference type="Gene3D" id="3.40.50.450">
    <property type="match status" value="1"/>
</dbReference>
<reference evidence="2" key="1">
    <citation type="submission" date="2023-01" db="EMBL/GenBank/DDBJ databases">
        <authorList>
            <person name="Van Ghelder C."/>
            <person name="Rancurel C."/>
        </authorList>
    </citation>
    <scope>NUCLEOTIDE SEQUENCE</scope>
    <source>
        <strain evidence="2">CNCM I-4278</strain>
    </source>
</reference>
<feature type="compositionally biased region" description="Low complexity" evidence="1">
    <location>
        <begin position="60"/>
        <end position="75"/>
    </location>
</feature>
<feature type="compositionally biased region" description="Polar residues" evidence="1">
    <location>
        <begin position="76"/>
        <end position="125"/>
    </location>
</feature>